<dbReference type="GeneID" id="64662457"/>
<organism evidence="1 2">
    <name type="scientific">Suillus fuscotomentosus</name>
    <dbReference type="NCBI Taxonomy" id="1912939"/>
    <lineage>
        <taxon>Eukaryota</taxon>
        <taxon>Fungi</taxon>
        <taxon>Dikarya</taxon>
        <taxon>Basidiomycota</taxon>
        <taxon>Agaricomycotina</taxon>
        <taxon>Agaricomycetes</taxon>
        <taxon>Agaricomycetidae</taxon>
        <taxon>Boletales</taxon>
        <taxon>Suillineae</taxon>
        <taxon>Suillaceae</taxon>
        <taxon>Suillus</taxon>
    </lineage>
</organism>
<dbReference type="InterPro" id="IPR006179">
    <property type="entry name" value="5_nucleotidase/apyrase"/>
</dbReference>
<keyword evidence="2" id="KW-1185">Reference proteome</keyword>
<reference evidence="1" key="1">
    <citation type="journal article" date="2020" name="New Phytol.">
        <title>Comparative genomics reveals dynamic genome evolution in host specialist ectomycorrhizal fungi.</title>
        <authorList>
            <person name="Lofgren L.A."/>
            <person name="Nguyen N.H."/>
            <person name="Vilgalys R."/>
            <person name="Ruytinx J."/>
            <person name="Liao H.L."/>
            <person name="Branco S."/>
            <person name="Kuo A."/>
            <person name="LaButti K."/>
            <person name="Lipzen A."/>
            <person name="Andreopoulos W."/>
            <person name="Pangilinan J."/>
            <person name="Riley R."/>
            <person name="Hundley H."/>
            <person name="Na H."/>
            <person name="Barry K."/>
            <person name="Grigoriev I.V."/>
            <person name="Stajich J.E."/>
            <person name="Kennedy P.G."/>
        </authorList>
    </citation>
    <scope>NUCLEOTIDE SEQUENCE</scope>
    <source>
        <strain evidence="1">FC203</strain>
    </source>
</reference>
<protein>
    <submittedName>
        <fullName evidence="1">Metallo-dependent phosphatase-like protein</fullName>
    </submittedName>
</protein>
<sequence>MNSLLTCRKRVRPVALDELSSAEDRFQGVLVRHTDPGGLTWEQYEQGIKVWCAEHDVNPVTPPPGNENVLEIAHFNDIYQAAVMNALNVEISVAGKETTSLILATVDWRSLSLIQTCPGFLVTSLTTDTGAVPEPLTAFHVIERAGVHIGFIGLVEKEWIATITGWPDTFEWKDMAEVGKNLSKVLRESPHNCDLVFALTHSRIPNDIKLAEELHALAPRAQDGSNIASEHGVDLLLGGHDHIYWIFKGLGSWDGYNVNLSLPDASNDIGNALIVKSGTDFQELSEVTLTLKDTPPGSVRKKLIESISGIRHLTTGDLAVEPRS</sequence>
<comment type="caution">
    <text evidence="1">The sequence shown here is derived from an EMBL/GenBank/DDBJ whole genome shotgun (WGS) entry which is preliminary data.</text>
</comment>
<dbReference type="RefSeq" id="XP_041219641.1">
    <property type="nucleotide sequence ID" value="XM_041368159.1"/>
</dbReference>
<dbReference type="PANTHER" id="PTHR11575:SF48">
    <property type="entry name" value="5'-NUCLEOTIDASE"/>
    <property type="match status" value="1"/>
</dbReference>
<dbReference type="Proteomes" id="UP001195769">
    <property type="component" value="Unassembled WGS sequence"/>
</dbReference>
<name>A0AAD4DUA0_9AGAM</name>
<dbReference type="InterPro" id="IPR029052">
    <property type="entry name" value="Metallo-depent_PP-like"/>
</dbReference>
<dbReference type="PANTHER" id="PTHR11575">
    <property type="entry name" value="5'-NUCLEOTIDASE-RELATED"/>
    <property type="match status" value="1"/>
</dbReference>
<accession>A0AAD4DUA0</accession>
<dbReference type="EMBL" id="JABBWK010000085">
    <property type="protein sequence ID" value="KAG1894065.1"/>
    <property type="molecule type" value="Genomic_DNA"/>
</dbReference>
<dbReference type="GO" id="GO:0009166">
    <property type="term" value="P:nucleotide catabolic process"/>
    <property type="evidence" value="ECO:0007669"/>
    <property type="project" value="InterPro"/>
</dbReference>
<evidence type="ECO:0000313" key="1">
    <source>
        <dbReference type="EMBL" id="KAG1894065.1"/>
    </source>
</evidence>
<gene>
    <name evidence="1" type="ORF">F5891DRAFT_1195620</name>
</gene>
<proteinExistence type="predicted"/>
<dbReference type="AlphaFoldDB" id="A0AAD4DUA0"/>
<dbReference type="SUPFAM" id="SSF56300">
    <property type="entry name" value="Metallo-dependent phosphatases"/>
    <property type="match status" value="1"/>
</dbReference>
<dbReference type="Gene3D" id="3.60.21.10">
    <property type="match status" value="1"/>
</dbReference>
<evidence type="ECO:0000313" key="2">
    <source>
        <dbReference type="Proteomes" id="UP001195769"/>
    </source>
</evidence>
<dbReference type="GO" id="GO:0016787">
    <property type="term" value="F:hydrolase activity"/>
    <property type="evidence" value="ECO:0007669"/>
    <property type="project" value="InterPro"/>
</dbReference>